<dbReference type="InterPro" id="IPR037682">
    <property type="entry name" value="TonB_C"/>
</dbReference>
<dbReference type="GO" id="GO:0005886">
    <property type="term" value="C:plasma membrane"/>
    <property type="evidence" value="ECO:0007669"/>
    <property type="project" value="UniProtKB-SubCell"/>
</dbReference>
<keyword evidence="9" id="KW-0472">Membrane</keyword>
<evidence type="ECO:0000256" key="9">
    <source>
        <dbReference type="ARBA" id="ARBA00023136"/>
    </source>
</evidence>
<dbReference type="GO" id="GO:0055085">
    <property type="term" value="P:transmembrane transport"/>
    <property type="evidence" value="ECO:0007669"/>
    <property type="project" value="InterPro"/>
</dbReference>
<comment type="similarity">
    <text evidence="2">Belongs to the TonB family.</text>
</comment>
<dbReference type="GO" id="GO:0015031">
    <property type="term" value="P:protein transport"/>
    <property type="evidence" value="ECO:0007669"/>
    <property type="project" value="UniProtKB-KW"/>
</dbReference>
<evidence type="ECO:0000256" key="7">
    <source>
        <dbReference type="ARBA" id="ARBA00022927"/>
    </source>
</evidence>
<feature type="signal peptide" evidence="10">
    <location>
        <begin position="1"/>
        <end position="19"/>
    </location>
</feature>
<keyword evidence="8" id="KW-1133">Transmembrane helix</keyword>
<dbReference type="AlphaFoldDB" id="A0A4V5NW93"/>
<dbReference type="Gene3D" id="3.30.1150.10">
    <property type="match status" value="1"/>
</dbReference>
<dbReference type="NCBIfam" id="TIGR01352">
    <property type="entry name" value="tonB_Cterm"/>
    <property type="match status" value="1"/>
</dbReference>
<dbReference type="PROSITE" id="PS52015">
    <property type="entry name" value="TONB_CTD"/>
    <property type="match status" value="1"/>
</dbReference>
<evidence type="ECO:0000256" key="10">
    <source>
        <dbReference type="SAM" id="SignalP"/>
    </source>
</evidence>
<evidence type="ECO:0000259" key="11">
    <source>
        <dbReference type="PROSITE" id="PS52015"/>
    </source>
</evidence>
<dbReference type="Gene3D" id="1.25.40.10">
    <property type="entry name" value="Tetratricopeptide repeat domain"/>
    <property type="match status" value="2"/>
</dbReference>
<evidence type="ECO:0000313" key="13">
    <source>
        <dbReference type="Proteomes" id="UP000307999"/>
    </source>
</evidence>
<dbReference type="PANTHER" id="PTHR33446:SF14">
    <property type="entry name" value="PROTEIN TONB"/>
    <property type="match status" value="1"/>
</dbReference>
<evidence type="ECO:0000313" key="12">
    <source>
        <dbReference type="EMBL" id="TKB45924.1"/>
    </source>
</evidence>
<evidence type="ECO:0000256" key="6">
    <source>
        <dbReference type="ARBA" id="ARBA00022692"/>
    </source>
</evidence>
<name>A0A4V5NW93_9GAMM</name>
<dbReference type="InterPro" id="IPR006260">
    <property type="entry name" value="TonB/TolA_C"/>
</dbReference>
<evidence type="ECO:0000256" key="3">
    <source>
        <dbReference type="ARBA" id="ARBA00022448"/>
    </source>
</evidence>
<proteinExistence type="inferred from homology"/>
<dbReference type="InterPro" id="IPR011990">
    <property type="entry name" value="TPR-like_helical_dom_sf"/>
</dbReference>
<dbReference type="OrthoDB" id="1628901at2"/>
<evidence type="ECO:0000256" key="4">
    <source>
        <dbReference type="ARBA" id="ARBA00022475"/>
    </source>
</evidence>
<evidence type="ECO:0000256" key="1">
    <source>
        <dbReference type="ARBA" id="ARBA00004383"/>
    </source>
</evidence>
<sequence>MLKGLLFPSLLSLSLTSFAQDDLQTQFQNTYQDYQKAVQDRDISIRRNLAQKSYKLGCEYYGQENINCGSLALNYAYELRDNYDQINALFEQALSIYKLTYPENSVEIADIYYQQAKSNLGNDRWYVRSYAHKALDIADELYDTDPLASATIKLRIGQVLLSIPGSTSRTILKAYKEFQAELPKDDVRLIEARIWLAQYYRNQGKIKKSIEILEQNVEIFESIDGVTHPYELSSRAFLVGAYENRKNSDKATEHCVAIGKMTPWDPNQEQVPLYRVEPLYPSEAVRRNLEGWVQVEFQVDEQGFVVEPSVIASSDKKYFIQESLDAIKQWRYAPKFEGGVAVKATLYIQLDFKI</sequence>
<comment type="subcellular location">
    <subcellularLocation>
        <location evidence="1">Cell inner membrane</location>
        <topology evidence="1">Single-pass membrane protein</topology>
        <orientation evidence="1">Periplasmic side</orientation>
    </subcellularLocation>
</comment>
<keyword evidence="4" id="KW-1003">Cell membrane</keyword>
<gene>
    <name evidence="12" type="ORF">E8M12_06665</name>
</gene>
<keyword evidence="6" id="KW-0812">Transmembrane</keyword>
<keyword evidence="10" id="KW-0732">Signal</keyword>
<accession>A0A4V5NW93</accession>
<evidence type="ECO:0000256" key="5">
    <source>
        <dbReference type="ARBA" id="ARBA00022519"/>
    </source>
</evidence>
<keyword evidence="7" id="KW-0653">Protein transport</keyword>
<dbReference type="PANTHER" id="PTHR33446">
    <property type="entry name" value="PROTEIN TONB-RELATED"/>
    <property type="match status" value="1"/>
</dbReference>
<keyword evidence="3" id="KW-0813">Transport</keyword>
<dbReference type="SUPFAM" id="SSF48452">
    <property type="entry name" value="TPR-like"/>
    <property type="match status" value="1"/>
</dbReference>
<keyword evidence="13" id="KW-1185">Reference proteome</keyword>
<dbReference type="RefSeq" id="WP_136735319.1">
    <property type="nucleotide sequence ID" value="NZ_SWDB01000011.1"/>
</dbReference>
<protein>
    <submittedName>
        <fullName evidence="12">TonB family protein</fullName>
    </submittedName>
</protein>
<feature type="chain" id="PRO_5020332984" evidence="10">
    <location>
        <begin position="20"/>
        <end position="354"/>
    </location>
</feature>
<dbReference type="Pfam" id="PF03544">
    <property type="entry name" value="TonB_C"/>
    <property type="match status" value="1"/>
</dbReference>
<evidence type="ECO:0000256" key="8">
    <source>
        <dbReference type="ARBA" id="ARBA00022989"/>
    </source>
</evidence>
<keyword evidence="5" id="KW-0997">Cell inner membrane</keyword>
<reference evidence="12 13" key="1">
    <citation type="submission" date="2019-04" db="EMBL/GenBank/DDBJ databases">
        <title>Thalassotalea guangxiensis sp. nov., isolated from sediment of the coastal wetland.</title>
        <authorList>
            <person name="Zheng S."/>
            <person name="Zhang D."/>
        </authorList>
    </citation>
    <scope>NUCLEOTIDE SEQUENCE [LARGE SCALE GENOMIC DNA]</scope>
    <source>
        <strain evidence="12 13">ZS-4</strain>
    </source>
</reference>
<feature type="domain" description="TonB C-terminal" evidence="11">
    <location>
        <begin position="265"/>
        <end position="354"/>
    </location>
</feature>
<dbReference type="SUPFAM" id="SSF74653">
    <property type="entry name" value="TolA/TonB C-terminal domain"/>
    <property type="match status" value="1"/>
</dbReference>
<organism evidence="12 13">
    <name type="scientific">Thalassotalea mangrovi</name>
    <dbReference type="NCBI Taxonomy" id="2572245"/>
    <lineage>
        <taxon>Bacteria</taxon>
        <taxon>Pseudomonadati</taxon>
        <taxon>Pseudomonadota</taxon>
        <taxon>Gammaproteobacteria</taxon>
        <taxon>Alteromonadales</taxon>
        <taxon>Colwelliaceae</taxon>
        <taxon>Thalassotalea</taxon>
    </lineage>
</organism>
<evidence type="ECO:0000256" key="2">
    <source>
        <dbReference type="ARBA" id="ARBA00006555"/>
    </source>
</evidence>
<dbReference type="EMBL" id="SWDB01000011">
    <property type="protein sequence ID" value="TKB45924.1"/>
    <property type="molecule type" value="Genomic_DNA"/>
</dbReference>
<comment type="caution">
    <text evidence="12">The sequence shown here is derived from an EMBL/GenBank/DDBJ whole genome shotgun (WGS) entry which is preliminary data.</text>
</comment>
<dbReference type="Proteomes" id="UP000307999">
    <property type="component" value="Unassembled WGS sequence"/>
</dbReference>
<dbReference type="InterPro" id="IPR051045">
    <property type="entry name" value="TonB-dependent_transducer"/>
</dbReference>